<dbReference type="EMBL" id="JACHNZ010000065">
    <property type="protein sequence ID" value="MBB4633887.1"/>
    <property type="molecule type" value="Genomic_DNA"/>
</dbReference>
<keyword evidence="2" id="KW-1185">Reference proteome</keyword>
<protein>
    <submittedName>
        <fullName evidence="1">Uncharacterized protein</fullName>
    </submittedName>
</protein>
<proteinExistence type="predicted"/>
<accession>A0A7W7B6R3</accession>
<evidence type="ECO:0000313" key="1">
    <source>
        <dbReference type="EMBL" id="MBB4633887.1"/>
    </source>
</evidence>
<dbReference type="AlphaFoldDB" id="A0A7W7B6R3"/>
<dbReference type="Proteomes" id="UP000566324">
    <property type="component" value="Unassembled WGS sequence"/>
</dbReference>
<gene>
    <name evidence="1" type="ORF">GGQ98_003545</name>
</gene>
<evidence type="ECO:0000313" key="2">
    <source>
        <dbReference type="Proteomes" id="UP000566324"/>
    </source>
</evidence>
<reference evidence="1 2" key="1">
    <citation type="submission" date="2020-08" db="EMBL/GenBank/DDBJ databases">
        <title>Genomic Encyclopedia of Type Strains, Phase IV (KMG-IV): sequencing the most valuable type-strain genomes for metagenomic binning, comparative biology and taxonomic classification.</title>
        <authorList>
            <person name="Goeker M."/>
        </authorList>
    </citation>
    <scope>NUCLEOTIDE SEQUENCE [LARGE SCALE GENOMIC DNA]</scope>
    <source>
        <strain evidence="1 2">DSM 17328</strain>
    </source>
</reference>
<comment type="caution">
    <text evidence="1">The sequence shown here is derived from an EMBL/GenBank/DDBJ whole genome shotgun (WGS) entry which is preliminary data.</text>
</comment>
<name>A0A7W7B6R3_9SPHN</name>
<organism evidence="1 2">
    <name type="scientific">Sphingosinicella soli</name>
    <dbReference type="NCBI Taxonomy" id="333708"/>
    <lineage>
        <taxon>Bacteria</taxon>
        <taxon>Pseudomonadati</taxon>
        <taxon>Pseudomonadota</taxon>
        <taxon>Alphaproteobacteria</taxon>
        <taxon>Sphingomonadales</taxon>
        <taxon>Sphingosinicellaceae</taxon>
        <taxon>Sphingosinicella</taxon>
    </lineage>
</organism>
<sequence>MSQADEIVPQRTISTRSRPFVLARYMAASAAFSASAGAQPRRLIEAAARHQHGELLAAEPPDEALPPDDGHGECAHMAQHGVADVVAEAVVHRFEVIDVEQRDRKGRSVHTRGLCLYKNVWPAPSARGFVKDGMIGLHQRIRSQG</sequence>